<dbReference type="Proteomes" id="UP001058267">
    <property type="component" value="Chromosome"/>
</dbReference>
<protein>
    <recommendedName>
        <fullName evidence="3">HicB family protein</fullName>
    </recommendedName>
</protein>
<keyword evidence="2" id="KW-1185">Reference proteome</keyword>
<evidence type="ECO:0000313" key="1">
    <source>
        <dbReference type="EMBL" id="UWN66176.1"/>
    </source>
</evidence>
<accession>A0ABY5V924</accession>
<reference evidence="1" key="1">
    <citation type="journal article" date="2022" name="Cell">
        <title>Design, construction, and in vivo augmentation of a complex gut microbiome.</title>
        <authorList>
            <person name="Cheng A.G."/>
            <person name="Ho P.Y."/>
            <person name="Aranda-Diaz A."/>
            <person name="Jain S."/>
            <person name="Yu F.B."/>
            <person name="Meng X."/>
            <person name="Wang M."/>
            <person name="Iakiviak M."/>
            <person name="Nagashima K."/>
            <person name="Zhao A."/>
            <person name="Murugkar P."/>
            <person name="Patil A."/>
            <person name="Atabakhsh K."/>
            <person name="Weakley A."/>
            <person name="Yan J."/>
            <person name="Brumbaugh A.R."/>
            <person name="Higginbottom S."/>
            <person name="Dimas A."/>
            <person name="Shiver A.L."/>
            <person name="Deutschbauer A."/>
            <person name="Neff N."/>
            <person name="Sonnenburg J.L."/>
            <person name="Huang K.C."/>
            <person name="Fischbach M.A."/>
        </authorList>
    </citation>
    <scope>NUCLEOTIDE SEQUENCE</scope>
    <source>
        <strain evidence="1">JC50</strain>
    </source>
</reference>
<evidence type="ECO:0008006" key="3">
    <source>
        <dbReference type="Google" id="ProtNLM"/>
    </source>
</evidence>
<organism evidence="1 2">
    <name type="scientific">Alistipes senegalensis JC50</name>
    <dbReference type="NCBI Taxonomy" id="1033732"/>
    <lineage>
        <taxon>Bacteria</taxon>
        <taxon>Pseudomonadati</taxon>
        <taxon>Bacteroidota</taxon>
        <taxon>Bacteroidia</taxon>
        <taxon>Bacteroidales</taxon>
        <taxon>Rikenellaceae</taxon>
        <taxon>Alistipes</taxon>
    </lineage>
</organism>
<gene>
    <name evidence="1" type="ORF">NQ519_04900</name>
</gene>
<name>A0ABY5V924_9BACT</name>
<proteinExistence type="predicted"/>
<dbReference type="EMBL" id="CP102252">
    <property type="protein sequence ID" value="UWN66176.1"/>
    <property type="molecule type" value="Genomic_DNA"/>
</dbReference>
<sequence>MNAQVIIERGADGTFDANMEFIKEIPFGLMGQGKTVAETIADFYNSYAEMQAMCRAEGKEYPALEFEFKCDVLTTKDKMDILKSRYMEAKTDSEREAVFDEIRAEIDADAKAVVQATLEQLRETNARIDGEMTRKR</sequence>
<evidence type="ECO:0000313" key="2">
    <source>
        <dbReference type="Proteomes" id="UP001058267"/>
    </source>
</evidence>
<dbReference type="RefSeq" id="WP_019152279.1">
    <property type="nucleotide sequence ID" value="NZ_CP102252.1"/>
</dbReference>